<dbReference type="SMART" id="SM00854">
    <property type="entry name" value="PGA_cap"/>
    <property type="match status" value="1"/>
</dbReference>
<evidence type="ECO:0000256" key="2">
    <source>
        <dbReference type="SAM" id="SignalP"/>
    </source>
</evidence>
<evidence type="ECO:0000256" key="1">
    <source>
        <dbReference type="ARBA" id="ARBA00005662"/>
    </source>
</evidence>
<dbReference type="PANTHER" id="PTHR33393">
    <property type="entry name" value="POLYGLUTAMINE SYNTHESIS ACCESSORY PROTEIN RV0574C-RELATED"/>
    <property type="match status" value="1"/>
</dbReference>
<dbReference type="RefSeq" id="WP_186931527.1">
    <property type="nucleotide sequence ID" value="NZ_JACOOJ010000060.1"/>
</dbReference>
<keyword evidence="2" id="KW-0732">Signal</keyword>
<dbReference type="EMBL" id="JACOOJ010000060">
    <property type="protein sequence ID" value="MBC5634965.1"/>
    <property type="molecule type" value="Genomic_DNA"/>
</dbReference>
<feature type="chain" id="PRO_5046657282" evidence="2">
    <location>
        <begin position="19"/>
        <end position="361"/>
    </location>
</feature>
<evidence type="ECO:0000313" key="5">
    <source>
        <dbReference type="Proteomes" id="UP000651475"/>
    </source>
</evidence>
<dbReference type="InterPro" id="IPR029052">
    <property type="entry name" value="Metallo-depent_PP-like"/>
</dbReference>
<evidence type="ECO:0000259" key="3">
    <source>
        <dbReference type="SMART" id="SM00854"/>
    </source>
</evidence>
<dbReference type="Gene3D" id="3.60.21.10">
    <property type="match status" value="1"/>
</dbReference>
<dbReference type="Proteomes" id="UP000651475">
    <property type="component" value="Unassembled WGS sequence"/>
</dbReference>
<organism evidence="4 5">
    <name type="scientific">Parabacteroides hominis</name>
    <dbReference type="NCBI Taxonomy" id="2763057"/>
    <lineage>
        <taxon>Bacteria</taxon>
        <taxon>Pseudomonadati</taxon>
        <taxon>Bacteroidota</taxon>
        <taxon>Bacteroidia</taxon>
        <taxon>Bacteroidales</taxon>
        <taxon>Tannerellaceae</taxon>
        <taxon>Parabacteroides</taxon>
    </lineage>
</organism>
<accession>A0ABR7DU23</accession>
<sequence>MKILLSGFCLLSFLPLSAQDSLTILFAGDAMMHQKQLDNTRRGDSFDLGGYFAEIEKEVKAADIAVVNFEVPLGGEPYSGYPAFSAPEDFALALQKAGFDFFLLANNHCLDRRTRGLVRTIQTLDSLGIRHAGTFLDPDHRHRTYPMLLRKKDFRIIMLNYTYDTNGLKVDTPRIVNYIDKEIMEADIVEAKLFNPDFIIANMHWGLEYEQMPSRKQRELADWLMRQGVDLVIGSHPHVVQPMELLRGKDGTPDRLVVYSLGNFISNMSREHTDGGVMVKVVLGRKGLRRYIASAQYSLIYSSRYKNKQGKEDIRVVPAASWREKNQNSSFSADSALIKYVNKTRLFLKGNNKEVEEYIFE</sequence>
<dbReference type="SUPFAM" id="SSF56300">
    <property type="entry name" value="Metallo-dependent phosphatases"/>
    <property type="match status" value="1"/>
</dbReference>
<dbReference type="InterPro" id="IPR052169">
    <property type="entry name" value="CW_Biosynth-Accessory"/>
</dbReference>
<name>A0ABR7DU23_9BACT</name>
<dbReference type="Pfam" id="PF09587">
    <property type="entry name" value="PGA_cap"/>
    <property type="match status" value="1"/>
</dbReference>
<keyword evidence="5" id="KW-1185">Reference proteome</keyword>
<protein>
    <submittedName>
        <fullName evidence="4">CapA family protein</fullName>
    </submittedName>
</protein>
<gene>
    <name evidence="4" type="ORF">H8S65_19690</name>
</gene>
<dbReference type="InterPro" id="IPR019079">
    <property type="entry name" value="Capsule_synth_CapA"/>
</dbReference>
<comment type="similarity">
    <text evidence="1">Belongs to the CapA family.</text>
</comment>
<evidence type="ECO:0000313" key="4">
    <source>
        <dbReference type="EMBL" id="MBC5634965.1"/>
    </source>
</evidence>
<feature type="signal peptide" evidence="2">
    <location>
        <begin position="1"/>
        <end position="18"/>
    </location>
</feature>
<proteinExistence type="inferred from homology"/>
<comment type="caution">
    <text evidence="4">The sequence shown here is derived from an EMBL/GenBank/DDBJ whole genome shotgun (WGS) entry which is preliminary data.</text>
</comment>
<reference evidence="4 5" key="1">
    <citation type="submission" date="2020-08" db="EMBL/GenBank/DDBJ databases">
        <title>Genome public.</title>
        <authorList>
            <person name="Liu C."/>
            <person name="Sun Q."/>
        </authorList>
    </citation>
    <scope>NUCLEOTIDE SEQUENCE [LARGE SCALE GENOMIC DNA]</scope>
    <source>
        <strain evidence="4 5">NSJ-79</strain>
    </source>
</reference>
<feature type="domain" description="Capsule synthesis protein CapA" evidence="3">
    <location>
        <begin position="23"/>
        <end position="268"/>
    </location>
</feature>
<dbReference type="CDD" id="cd07381">
    <property type="entry name" value="MPP_CapA"/>
    <property type="match status" value="1"/>
</dbReference>
<dbReference type="PANTHER" id="PTHR33393:SF12">
    <property type="entry name" value="CAPSULE BIOSYNTHESIS PROTEIN CAPA"/>
    <property type="match status" value="1"/>
</dbReference>